<feature type="domain" description="Dystroglycan-type cadherin-like" evidence="8">
    <location>
        <begin position="2613"/>
        <end position="2704"/>
    </location>
</feature>
<dbReference type="SUPFAM" id="SSF49313">
    <property type="entry name" value="Cadherin-like"/>
    <property type="match status" value="7"/>
</dbReference>
<feature type="domain" description="Dystroglycan-type cadherin-like" evidence="8">
    <location>
        <begin position="1932"/>
        <end position="2023"/>
    </location>
</feature>
<evidence type="ECO:0000313" key="10">
    <source>
        <dbReference type="Proteomes" id="UP000700732"/>
    </source>
</evidence>
<evidence type="ECO:0000256" key="4">
    <source>
        <dbReference type="ARBA" id="ARBA00022525"/>
    </source>
</evidence>
<dbReference type="PANTHER" id="PTHR11319:SF35">
    <property type="entry name" value="OUTER MEMBRANE PROTEIN PMPC-RELATED"/>
    <property type="match status" value="1"/>
</dbReference>
<dbReference type="Pfam" id="PF05345">
    <property type="entry name" value="He_PIG"/>
    <property type="match status" value="8"/>
</dbReference>
<dbReference type="InterPro" id="IPR006644">
    <property type="entry name" value="Cadg"/>
</dbReference>
<comment type="caution">
    <text evidence="9">The sequence shown here is derived from an EMBL/GenBank/DDBJ whole genome shotgun (WGS) entry which is preliminary data.</text>
</comment>
<feature type="domain" description="Dystroglycan-type cadherin-like" evidence="8">
    <location>
        <begin position="3417"/>
        <end position="3510"/>
    </location>
</feature>
<dbReference type="SUPFAM" id="SSF51126">
    <property type="entry name" value="Pectin lyase-like"/>
    <property type="match status" value="6"/>
</dbReference>
<evidence type="ECO:0000256" key="3">
    <source>
        <dbReference type="ARBA" id="ARBA00004613"/>
    </source>
</evidence>
<keyword evidence="5" id="KW-0732">Signal</keyword>
<sequence>MTLSLPSFTRFLVRTLPLLVLLSGSSLLTQAQSIRYVKSAATGNGSSWANASGDLQAMINASSNGQQVWVATGTYKPGGNANTDRTVSFAMKNGVNMYGGFVGNETALGARPAINLTTPSATILSGDIGAAGDAEDNSFHVILNRLGVTNITVLDGFVITGGNANEPGPPQEPRNIGGGICNVDQSSFANPSSGPPSSPQISNCLFVANSATFGGAIYNGGSSASGVSSPTLTNCVFRNNTAISPVTTDPSKGGAIYNRGGSSTAIQPTLTNCLFQSNSADAGGAVYNDGFRGRTSSPELTNCSFEDNRAVSGGAICNNGRSDGGNSSPKLTNCSFKTNRAADQGGAIFNDGDFNGNSSPLIRNCSFQTNSAVDGGAIYNLTGGIRGDNRSSPKLTNCLFQSNTASSGGAVYNFTRYEGEIELVLTNCTFQANNAGAGGVLFGFGYGNGYLSNTTLINCVLFGNGGASTFTNNSTTISATYSLFDASVNGYSDSPSNRKVTVSPFASTSDPALFACSPAVNAGLNSATGLVGITTDLANNPRIFGERVDMGAYEYQAAGGLAITVPSVSTATSGVAFSQPFVASGGAGPYSYSLASGSLPAGLSLAANGTLSGTPAGVGSFSITVKATNATSCSGVSAPYVLRVASATPIRYVRAGAKGSGNSWADASGNLQSQINFTGAEQVWVATGTYKPTTTNDRSISFSMKNGVPIYGGFAGNETVLSQRVLSTPLATILSGDIGAAGNTADNSYHVINNPTGLTNTAVLDGFLITGGNANGNSPDDSGGGMINNGSSANNNCSPLIRNCLFLGNTAANGGGALYNAGYTNGNSNPSLINCAFQSNAANRGGAIYNDGSIGGNSNPSLTNCSFQANSAASGGAMGNVAFQGNSRPVLTNCVVWGNGGASTFNNQQGAFITTSYSLFETSATGYNAGTGNLTTTTSPFASTTTTLLSCSSSAIDAGDPATPAATVGSIDLAGNARFFNGGRIDMGAYEVQEATTIAITTPNVSTATLGADFNQSFTATGGTGPYSYSLASGSLPTGLGLATTGVLSGTPTQIGSFTITVLGRSARGCSGVSAAYVLTVRAPISPIRYVRAGAAGSGSSWADASGNLQSQIDFAGAQQVWVAQGTYKPTTTTGPDSRTISFTMKNGVRIIGGFAATDTPTLAERNPGRFVTTLSGDIGTAGNTGDNSYHVIRNLFIDNTAVLDGFFITGGRANGTSDQPTDGKGFGGGMYNYGGSPVLIDCNFQSNSASFEGGGLFNFGNSEPTVVNCSFQSNSASFGGGMSNNSSSPTVINGTFQSNTASTIGGGVYNYYGSPKLISCLFQANSALEGGGMYSSNAETTPTVINCSFQGNSAQRGGGVANAYTNVTLTNCTFQGNTATIFGGGVYNLSGSASLTNCVLFGNGEANTLYSISGSVGATYSLFESSVTGYAGDNNLTTTVSPFVSPTDASLNGCSPAINAGDNAAYNAAYPPTISSTTDVAGNPRLFPSGGRIDMGAYEYQAAPNPAPTVAIPSVSTVTVGVAFSQTFTASGSNGPYSYSLVGGSLPPGLSLSTTGVLSGTPTQTGSFTLTVLGQGANGCSREGAPYVLTVQPATPIRYVRVGASGSGNSWADASGDLQSQIRLSGAEQVWVAQGTYTPGPAGNTDRNARFAMKNGVRILGGFAASGNPTLTERNLTGFPTVLSGDIGEAGNPADNAYSVINNPPGLTATAVLDGFVIRDGNANGSDYSRGGGMINDDNSSPTLINCSFVSNSATEGGGIYNNFYSTPTLINCSFIGNSASQVGGAVYNYNSNPSFTNCSFVSNSASQRGSVLFSSYNINLTLTNCVLFNNGGPSTFYTNTGSVTVRYSLMETGVTGYTDGGNNLTTTVSPFVSSSDTRLNGCAPAINAGDNAAYSSANGPSTDPASNARIFPSGGRNDMGAYEYQAPPTVIIVSAPGVSTAAVGVAFSQTFTASGGSSPYTYTVDSGSLPTGLNLASNGTLSGAPTQAGSFTITVKTTDASGCSGVSAPYVLTVESATPIRYVRTGATGSGNSWADASGDLRGQIDLVGTQQVWVAQGTYKPTGTPAAPGTDRNSNFSMKNGVSILGGFPASGNPTLTERNPAGFPTILSGDIGTVGSNTDNSLHVIYNSNVDNTAVLDGFVIRDGNANASGGFESYGGGIFNTGSSPTLTNCSFLSNAATVSGGGVYSYQGSTTLTNCVFQGNSASFGGGILSQYGSLAVTNCSFQGNTASQGGAIFAFSGISTLTNCVLFDNGGTNTFYGYDGGSVTVRYSLLETGVTGYTDGGNNLTTTVSPFVSSSDTRLNGCAPAINAGDNAAYSSANGPATDPASNARIFPSGGRIDMGAYEYQAPPTVFTLPVPGVSTATLGVPFSQTFTASGGTSPYSYSLAIGSLPPGLSLANTGVLSGTPTQTGSFTITVKAADANGCSGVSAPYGLTVTEAVSPNPTLAGFAASPGAVCVGSPVAFTATVGNLTGEYSYTLTNGGSAPLTGSASGSPFSQSITASGTGTQSFTLTVSANGQSASSVTALTVNPRPVASLVSSGTLSCGVTSVTLTASPSGQTYTFSSGATQIGNGPTATVSNAGVYSVTVITANGCSATASTSVISTTAAVTITMPGVSTATVDVAFSQAFTASGGTGPYSYSLASGSLPPGLSLASTGVLSGTPTQSGSFTITVRGQDATGCSGVSAPYGLTVTEAASPNPTLAGFAASPGAVCAGSPVSFTAMVGNVTGEYSYTLTNGSSTPLSGSASGNTFSQSLTATGSGAQRFTLTVSDDGQSASSETTLTVNPLPMASLTNNGPLSCAQTSVTLTADGGSSYTFASGSGVLGTPGPANTVVVSTPGTYSVTVASASGCVSTTSTSVTADQQVPLVSISPSSATLSCTSPTVSLTAMGTGTVRWSTGETTPIISVTTAGTYSVTLTSASSCSASASAVIGGDQSAPTASISPSSATLTCASPTVSLTAVGAGNVLWSTGSTDRVITVSASGTYSVTLTSANGCSASASAVISGDQSALTVSLVSSGSLTCAVVSVTLTASPNGQTYTFSGPGVISSTGNTAVVNVAGTYSVTVTNGITGCASTTSITISRDASTPIATISASPSTTLSCAQTSLTLTAGGGNSYTFNGPGVVSQSGNQAVVNASGTYSVTVTNESTGCFSTTSITISQDNTVPSASLASSGTLSCAVTSVTLTANPNGQSYRFSAGASQIGSSNQATVSTPGLYSVTVINGGNGCTGVASVSVGQDNTAPQVTITANPSLTVTQGQSATLTAQGGNTYTWSTGANSDGIVVSTAGTYSLTGTATNGCTGTASATLTVNPVVSGPFAITAVTTVSCDPILPNRFSVSFNPRYQGLDGTAVSFSVANELFPTVQPGPYTLQLYADNPTITLNAVQNGVSSRFAYNWLAACNSATTPNTPPRVQMGIPGQTATQGSYVSYVIPDGTFTDTETPGSLKLSATGLPPGLSFSGATLSGTPSSTVGSPVSLTITATDPGGLTASTTLQLTVQPATGTPAPTAPFAITGVTTISCTPVADRISISFAPRYAGMSGQPIAFEVVNELAPTTDPAPYSLTLYRDNPVITLRATQTNGPGPVTFRYNWLTACASVGQDNTPPLLNEPVTPQSATVGVGYSLNVVNTFIDQETPNQITLTSSVLPAGLSLSGKMISGSPSMSGVSSVTLTATDGGGLSTSTIFSITVVPGTTQPPTPPTTGPFSITGVTTVSCEVVSASQRRVTFSPRYAGLDGNPVSFRVVNETVATTNSGPYSLTLYTDNPVIALSAVQNGASTQFSYNWLSACSTNARQGAFLEVPLSVVVLGNPVAGETVRFEVRGAEGQPLQLTLINLQGQVVSKRVVEQAGSVEIQSLPLSSQPAGLLLLRVSTPRQSQTVNVLNR</sequence>
<evidence type="ECO:0000313" key="9">
    <source>
        <dbReference type="EMBL" id="MBC3792159.1"/>
    </source>
</evidence>
<keyword evidence="6" id="KW-0472">Membrane</keyword>
<dbReference type="InterPro" id="IPR059226">
    <property type="entry name" value="Choice_anch_Q_dom"/>
</dbReference>
<dbReference type="EMBL" id="VFIA01000014">
    <property type="protein sequence ID" value="MBC3792159.1"/>
    <property type="molecule type" value="Genomic_DNA"/>
</dbReference>
<feature type="domain" description="Dystroglycan-type cadherin-like" evidence="8">
    <location>
        <begin position="560"/>
        <end position="651"/>
    </location>
</feature>
<dbReference type="Gene3D" id="2.160.20.10">
    <property type="entry name" value="Single-stranded right-handed beta-helix, Pectin lyase-like"/>
    <property type="match status" value="5"/>
</dbReference>
<dbReference type="SMART" id="SM00736">
    <property type="entry name" value="CADG"/>
    <property type="match status" value="5"/>
</dbReference>
<dbReference type="Pfam" id="PF02415">
    <property type="entry name" value="Chlam_PMP"/>
    <property type="match status" value="3"/>
</dbReference>
<dbReference type="InterPro" id="IPR012334">
    <property type="entry name" value="Pectin_lyas_fold"/>
</dbReference>
<dbReference type="InterPro" id="IPR006626">
    <property type="entry name" value="PbH1"/>
</dbReference>
<keyword evidence="4" id="KW-0964">Secreted</keyword>
<dbReference type="InterPro" id="IPR015919">
    <property type="entry name" value="Cadherin-like_sf"/>
</dbReference>
<gene>
    <name evidence="9" type="ORF">FH603_2669</name>
</gene>
<evidence type="ECO:0000256" key="6">
    <source>
        <dbReference type="ARBA" id="ARBA00023136"/>
    </source>
</evidence>
<dbReference type="SMART" id="SM00710">
    <property type="entry name" value="PbH1"/>
    <property type="match status" value="17"/>
</dbReference>
<proteinExistence type="predicted"/>
<evidence type="ECO:0000256" key="1">
    <source>
        <dbReference type="ARBA" id="ARBA00004196"/>
    </source>
</evidence>
<dbReference type="RefSeq" id="WP_186737947.1">
    <property type="nucleotide sequence ID" value="NZ_VFIA01000014.1"/>
</dbReference>
<dbReference type="InterPro" id="IPR011050">
    <property type="entry name" value="Pectin_lyase_fold/virulence"/>
</dbReference>
<reference evidence="9 10" key="1">
    <citation type="submission" date="2019-06" db="EMBL/GenBank/DDBJ databases">
        <title>Spirosoma utsteinense sp. nov. isolated from Antarctic ice-free soils.</title>
        <authorList>
            <person name="Tahon G."/>
        </authorList>
    </citation>
    <scope>NUCLEOTIDE SEQUENCE [LARGE SCALE GENOMIC DNA]</scope>
    <source>
        <strain evidence="9 10">LMG 31447</strain>
    </source>
</reference>
<dbReference type="InterPro" id="IPR013783">
    <property type="entry name" value="Ig-like_fold"/>
</dbReference>
<evidence type="ECO:0000259" key="8">
    <source>
        <dbReference type="SMART" id="SM00736"/>
    </source>
</evidence>
<dbReference type="Gene3D" id="2.60.40.10">
    <property type="entry name" value="Immunoglobulins"/>
    <property type="match status" value="9"/>
</dbReference>
<feature type="domain" description="Dystroglycan-type cadherin-like" evidence="8">
    <location>
        <begin position="3611"/>
        <end position="3701"/>
    </location>
</feature>
<keyword evidence="10" id="KW-1185">Reference proteome</keyword>
<comment type="subcellular location">
    <subcellularLocation>
        <location evidence="1">Cell envelope</location>
    </subcellularLocation>
    <subcellularLocation>
        <location evidence="2">Cell outer membrane</location>
    </subcellularLocation>
    <subcellularLocation>
        <location evidence="3">Secreted</location>
    </subcellularLocation>
</comment>
<dbReference type="InterPro" id="IPR003368">
    <property type="entry name" value="POMP_repeat"/>
</dbReference>
<accession>A0ABR6W6H8</accession>
<dbReference type="Proteomes" id="UP000700732">
    <property type="component" value="Unassembled WGS sequence"/>
</dbReference>
<dbReference type="NCBIfam" id="NF041518">
    <property type="entry name" value="choice_anch_Q"/>
    <property type="match status" value="5"/>
</dbReference>
<name>A0ABR6W6H8_9BACT</name>
<dbReference type="PANTHER" id="PTHR11319">
    <property type="entry name" value="G PROTEIN-COUPLED RECEPTOR-RELATED"/>
    <property type="match status" value="1"/>
</dbReference>
<evidence type="ECO:0000256" key="5">
    <source>
        <dbReference type="ARBA" id="ARBA00022729"/>
    </source>
</evidence>
<evidence type="ECO:0000256" key="2">
    <source>
        <dbReference type="ARBA" id="ARBA00004442"/>
    </source>
</evidence>
<keyword evidence="7" id="KW-0998">Cell outer membrane</keyword>
<organism evidence="9 10">
    <name type="scientific">Spirosoma utsteinense</name>
    <dbReference type="NCBI Taxonomy" id="2585773"/>
    <lineage>
        <taxon>Bacteria</taxon>
        <taxon>Pseudomonadati</taxon>
        <taxon>Bacteroidota</taxon>
        <taxon>Cytophagia</taxon>
        <taxon>Cytophagales</taxon>
        <taxon>Cytophagaceae</taxon>
        <taxon>Spirosoma</taxon>
    </lineage>
</organism>
<evidence type="ECO:0000256" key="7">
    <source>
        <dbReference type="ARBA" id="ARBA00023237"/>
    </source>
</evidence>
<protein>
    <recommendedName>
        <fullName evidence="8">Dystroglycan-type cadherin-like domain-containing protein</fullName>
    </recommendedName>
</protein>